<keyword evidence="4" id="KW-1185">Reference proteome</keyword>
<dbReference type="SMART" id="SM01012">
    <property type="entry name" value="ANTAR"/>
    <property type="match status" value="1"/>
</dbReference>
<comment type="caution">
    <text evidence="3">The sequence shown here is derived from an EMBL/GenBank/DDBJ whole genome shotgun (WGS) entry which is preliminary data.</text>
</comment>
<feature type="compositionally biased region" description="Pro residues" evidence="1">
    <location>
        <begin position="1"/>
        <end position="13"/>
    </location>
</feature>
<feature type="domain" description="ANTAR" evidence="2">
    <location>
        <begin position="48"/>
        <end position="109"/>
    </location>
</feature>
<dbReference type="InterPro" id="IPR005561">
    <property type="entry name" value="ANTAR"/>
</dbReference>
<dbReference type="Proteomes" id="UP000237846">
    <property type="component" value="Unassembled WGS sequence"/>
</dbReference>
<reference evidence="3 4" key="1">
    <citation type="submission" date="2018-03" db="EMBL/GenBank/DDBJ databases">
        <title>Genomic Encyclopedia of Archaeal and Bacterial Type Strains, Phase II (KMG-II): from individual species to whole genera.</title>
        <authorList>
            <person name="Goeker M."/>
        </authorList>
    </citation>
    <scope>NUCLEOTIDE SEQUENCE [LARGE SCALE GENOMIC DNA]</scope>
    <source>
        <strain evidence="3 4">DSM 45601</strain>
    </source>
</reference>
<dbReference type="RefSeq" id="WP_170140933.1">
    <property type="nucleotide sequence ID" value="NZ_PVZC01000002.1"/>
</dbReference>
<dbReference type="Gene3D" id="1.10.10.10">
    <property type="entry name" value="Winged helix-like DNA-binding domain superfamily/Winged helix DNA-binding domain"/>
    <property type="match status" value="1"/>
</dbReference>
<dbReference type="EMBL" id="PVZC01000002">
    <property type="protein sequence ID" value="PRY01029.1"/>
    <property type="molecule type" value="Genomic_DNA"/>
</dbReference>
<evidence type="ECO:0000256" key="1">
    <source>
        <dbReference type="SAM" id="MobiDB-lite"/>
    </source>
</evidence>
<sequence>MSPTDPDPSPGAEPGPGETGSPAPQPAGRPAAGQVDDLIEDADLVELVRDQEKLITDLRAKLASSGVINKAIGIIMAQSNCGEDQAFALLAQVSQRSNRKVRDVASEILSRYDSRGRRPSDTDD</sequence>
<accession>A0A2T0QAY1</accession>
<dbReference type="AlphaFoldDB" id="A0A2T0QAY1"/>
<evidence type="ECO:0000259" key="2">
    <source>
        <dbReference type="PROSITE" id="PS50921"/>
    </source>
</evidence>
<dbReference type="GO" id="GO:0003723">
    <property type="term" value="F:RNA binding"/>
    <property type="evidence" value="ECO:0007669"/>
    <property type="project" value="InterPro"/>
</dbReference>
<gene>
    <name evidence="3" type="ORF">CLV72_102665</name>
</gene>
<organism evidence="3 4">
    <name type="scientific">Allonocardiopsis opalescens</name>
    <dbReference type="NCBI Taxonomy" id="1144618"/>
    <lineage>
        <taxon>Bacteria</taxon>
        <taxon>Bacillati</taxon>
        <taxon>Actinomycetota</taxon>
        <taxon>Actinomycetes</taxon>
        <taxon>Streptosporangiales</taxon>
        <taxon>Allonocardiopsis</taxon>
    </lineage>
</organism>
<feature type="region of interest" description="Disordered" evidence="1">
    <location>
        <begin position="1"/>
        <end position="35"/>
    </location>
</feature>
<dbReference type="SUPFAM" id="SSF52172">
    <property type="entry name" value="CheY-like"/>
    <property type="match status" value="1"/>
</dbReference>
<name>A0A2T0QAY1_9ACTN</name>
<dbReference type="InterPro" id="IPR011006">
    <property type="entry name" value="CheY-like_superfamily"/>
</dbReference>
<evidence type="ECO:0000313" key="3">
    <source>
        <dbReference type="EMBL" id="PRY01029.1"/>
    </source>
</evidence>
<evidence type="ECO:0000313" key="4">
    <source>
        <dbReference type="Proteomes" id="UP000237846"/>
    </source>
</evidence>
<dbReference type="Pfam" id="PF03861">
    <property type="entry name" value="ANTAR"/>
    <property type="match status" value="1"/>
</dbReference>
<protein>
    <submittedName>
        <fullName evidence="3">ANTAR domain-containing protein</fullName>
    </submittedName>
</protein>
<dbReference type="PROSITE" id="PS50921">
    <property type="entry name" value="ANTAR"/>
    <property type="match status" value="1"/>
</dbReference>
<proteinExistence type="predicted"/>
<dbReference type="InterPro" id="IPR036388">
    <property type="entry name" value="WH-like_DNA-bd_sf"/>
</dbReference>